<evidence type="ECO:0000256" key="6">
    <source>
        <dbReference type="ARBA" id="ARBA00023136"/>
    </source>
</evidence>
<comment type="similarity">
    <text evidence="2 7">Belongs to the TPT transporter family. SLC35D subfamily.</text>
</comment>
<feature type="transmembrane region" description="Helical" evidence="7">
    <location>
        <begin position="265"/>
        <end position="283"/>
    </location>
</feature>
<feature type="transmembrane region" description="Helical" evidence="7">
    <location>
        <begin position="204"/>
        <end position="223"/>
    </location>
</feature>
<dbReference type="GO" id="GO:0005789">
    <property type="term" value="C:endoplasmic reticulum membrane"/>
    <property type="evidence" value="ECO:0007669"/>
    <property type="project" value="UniProtKB-SubCell"/>
</dbReference>
<feature type="transmembrane region" description="Helical" evidence="7">
    <location>
        <begin position="47"/>
        <end position="65"/>
    </location>
</feature>
<feature type="transmembrane region" description="Helical" evidence="7">
    <location>
        <begin position="109"/>
        <end position="127"/>
    </location>
</feature>
<dbReference type="OrthoDB" id="5547497at2759"/>
<keyword evidence="7" id="KW-0813">Transport</keyword>
<keyword evidence="7" id="KW-0762">Sugar transport</keyword>
<keyword evidence="6 7" id="KW-0472">Membrane</keyword>
<organism evidence="9 10">
    <name type="scientific">Ramularia collo-cygni</name>
    <dbReference type="NCBI Taxonomy" id="112498"/>
    <lineage>
        <taxon>Eukaryota</taxon>
        <taxon>Fungi</taxon>
        <taxon>Dikarya</taxon>
        <taxon>Ascomycota</taxon>
        <taxon>Pezizomycotina</taxon>
        <taxon>Dothideomycetes</taxon>
        <taxon>Dothideomycetidae</taxon>
        <taxon>Mycosphaerellales</taxon>
        <taxon>Mycosphaerellaceae</taxon>
        <taxon>Ramularia</taxon>
    </lineage>
</organism>
<evidence type="ECO:0000313" key="10">
    <source>
        <dbReference type="Proteomes" id="UP000225277"/>
    </source>
</evidence>
<protein>
    <recommendedName>
        <fullName evidence="7">GDP-mannose transporter</fullName>
        <shortName evidence="7">GMT</shortName>
    </recommendedName>
</protein>
<dbReference type="GO" id="GO:0030659">
    <property type="term" value="C:cytoplasmic vesicle membrane"/>
    <property type="evidence" value="ECO:0007669"/>
    <property type="project" value="UniProtKB-SubCell"/>
</dbReference>
<evidence type="ECO:0000259" key="8">
    <source>
        <dbReference type="Pfam" id="PF00892"/>
    </source>
</evidence>
<evidence type="ECO:0000256" key="1">
    <source>
        <dbReference type="ARBA" id="ARBA00003420"/>
    </source>
</evidence>
<evidence type="ECO:0000256" key="5">
    <source>
        <dbReference type="ARBA" id="ARBA00022989"/>
    </source>
</evidence>
<feature type="transmembrane region" description="Helical" evidence="7">
    <location>
        <begin position="166"/>
        <end position="184"/>
    </location>
</feature>
<dbReference type="Proteomes" id="UP000225277">
    <property type="component" value="Unassembled WGS sequence"/>
</dbReference>
<feature type="domain" description="EamA" evidence="8">
    <location>
        <begin position="203"/>
        <end position="336"/>
    </location>
</feature>
<gene>
    <name evidence="9" type="ORF">RCC_05104</name>
</gene>
<evidence type="ECO:0000313" key="9">
    <source>
        <dbReference type="EMBL" id="CZT19258.1"/>
    </source>
</evidence>
<dbReference type="GeneID" id="35600272"/>
<keyword evidence="7" id="KW-0968">Cytoplasmic vesicle</keyword>
<evidence type="ECO:0000256" key="2">
    <source>
        <dbReference type="ARBA" id="ARBA00010425"/>
    </source>
</evidence>
<comment type="subunit">
    <text evidence="3 7">Homooligomer.</text>
</comment>
<dbReference type="AlphaFoldDB" id="A0A2D3UVF8"/>
<dbReference type="STRING" id="112498.A0A2D3UVF8"/>
<keyword evidence="10" id="KW-1185">Reference proteome</keyword>
<evidence type="ECO:0000256" key="7">
    <source>
        <dbReference type="RuleBase" id="RU367097"/>
    </source>
</evidence>
<keyword evidence="4 7" id="KW-0812">Transmembrane</keyword>
<keyword evidence="7" id="KW-0333">Golgi apparatus</keyword>
<dbReference type="RefSeq" id="XP_023626148.1">
    <property type="nucleotide sequence ID" value="XM_023770380.1"/>
</dbReference>
<keyword evidence="7" id="KW-0256">Endoplasmic reticulum</keyword>
<dbReference type="InterPro" id="IPR000620">
    <property type="entry name" value="EamA_dom"/>
</dbReference>
<feature type="transmembrane region" description="Helical" evidence="7">
    <location>
        <begin position="77"/>
        <end position="97"/>
    </location>
</feature>
<evidence type="ECO:0000256" key="3">
    <source>
        <dbReference type="ARBA" id="ARBA00011182"/>
    </source>
</evidence>
<dbReference type="InterPro" id="IPR037185">
    <property type="entry name" value="EmrE-like"/>
</dbReference>
<dbReference type="PANTHER" id="PTHR11132">
    <property type="entry name" value="SOLUTE CARRIER FAMILY 35"/>
    <property type="match status" value="1"/>
</dbReference>
<accession>A0A2D3UVF8</accession>
<sequence length="348" mass="38075">MSDSGHRDSNEELRYSNEEKRAFLLPIVEYEQPEKVLPVAVGLSHRFWFSTAVNTVCTALIVFLNKRIFEDASLRHAQVGFAAFHFAITALLLYIISRPQINLFQAKKVDPILILPLALAMIPNVVLPNASLANSSVQFYQVARVLLTPCVAAINYFAYQDEISRKAALTLVPVCLGVAIVSYYDTASTTTNEAEEKKTTPVGVMFALTGVVASSVYTVLIKSYHKKLDCESNQLLLNQAPLGVLVMLYIIPFSDDVTACKSTSLELWGLILLSGICACLINLSQYAIINEGGPVTSTVVGHFKTCFIVSIGWIVSKKSITDGSVLGVVMAVGGIIGYQYVIKPQERK</sequence>
<evidence type="ECO:0000256" key="4">
    <source>
        <dbReference type="ARBA" id="ARBA00022692"/>
    </source>
</evidence>
<comment type="subcellular location">
    <subcellularLocation>
        <location evidence="7">Golgi apparatus membrane</location>
        <topology evidence="7">Multi-pass membrane protein</topology>
    </subcellularLocation>
    <subcellularLocation>
        <location evidence="7">Cytoplasmic vesicle membrane</location>
        <topology evidence="7">Multi-pass membrane protein</topology>
    </subcellularLocation>
    <subcellularLocation>
        <location evidence="7">Endoplasmic reticulum membrane</location>
        <topology evidence="7">Multi-pass membrane protein</topology>
    </subcellularLocation>
</comment>
<dbReference type="GO" id="GO:0000139">
    <property type="term" value="C:Golgi membrane"/>
    <property type="evidence" value="ECO:0007669"/>
    <property type="project" value="UniProtKB-SubCell"/>
</dbReference>
<dbReference type="Pfam" id="PF00892">
    <property type="entry name" value="EamA"/>
    <property type="match status" value="1"/>
</dbReference>
<feature type="transmembrane region" description="Helical" evidence="7">
    <location>
        <begin position="295"/>
        <end position="314"/>
    </location>
</feature>
<dbReference type="SUPFAM" id="SSF103481">
    <property type="entry name" value="Multidrug resistance efflux transporter EmrE"/>
    <property type="match status" value="1"/>
</dbReference>
<proteinExistence type="inferred from homology"/>
<feature type="transmembrane region" description="Helical" evidence="7">
    <location>
        <begin position="320"/>
        <end position="342"/>
    </location>
</feature>
<reference evidence="9 10" key="1">
    <citation type="submission" date="2016-03" db="EMBL/GenBank/DDBJ databases">
        <authorList>
            <person name="Ploux O."/>
        </authorList>
    </citation>
    <scope>NUCLEOTIDE SEQUENCE [LARGE SCALE GENOMIC DNA]</scope>
    <source>
        <strain evidence="9 10">URUG2</strain>
    </source>
</reference>
<keyword evidence="5 7" id="KW-1133">Transmembrane helix</keyword>
<dbReference type="InterPro" id="IPR050186">
    <property type="entry name" value="TPT_transporter"/>
</dbReference>
<name>A0A2D3UVF8_9PEZI</name>
<comment type="function">
    <text evidence="1 7">Involved in the import of GDP-mannose from the cytoplasm into the Golgi lumen.</text>
</comment>
<dbReference type="EMBL" id="FJUY01000007">
    <property type="protein sequence ID" value="CZT19258.1"/>
    <property type="molecule type" value="Genomic_DNA"/>
</dbReference>